<keyword evidence="1" id="KW-0997">Cell inner membrane</keyword>
<dbReference type="GO" id="GO:0008962">
    <property type="term" value="F:phosphatidylglycerophosphatase activity"/>
    <property type="evidence" value="ECO:0007669"/>
    <property type="project" value="UniProtKB-EC"/>
</dbReference>
<evidence type="ECO:0000313" key="5">
    <source>
        <dbReference type="Proteomes" id="UP001139474"/>
    </source>
</evidence>
<protein>
    <recommendedName>
        <fullName evidence="1">Phosphatidylglycerophosphatase A</fullName>
        <ecNumber evidence="1">3.1.3.27</ecNumber>
    </recommendedName>
    <alternativeName>
        <fullName evidence="1">Phosphatidylglycerolphosphate phosphatase A</fullName>
    </alternativeName>
</protein>
<dbReference type="AlphaFoldDB" id="A0A9X2FU45"/>
<keyword evidence="1" id="KW-0479">Metal-binding</keyword>
<dbReference type="Pfam" id="PF04608">
    <property type="entry name" value="PgpA"/>
    <property type="match status" value="1"/>
</dbReference>
<feature type="transmembrane region" description="Helical" evidence="2">
    <location>
        <begin position="134"/>
        <end position="155"/>
    </location>
</feature>
<dbReference type="GO" id="GO:0005886">
    <property type="term" value="C:plasma membrane"/>
    <property type="evidence" value="ECO:0007669"/>
    <property type="project" value="UniProtKB-SubCell"/>
</dbReference>
<dbReference type="RefSeq" id="WP_253619033.1">
    <property type="nucleotide sequence ID" value="NZ_JAMZDE010000006.1"/>
</dbReference>
<dbReference type="Proteomes" id="UP001139474">
    <property type="component" value="Unassembled WGS sequence"/>
</dbReference>
<dbReference type="CDD" id="cd06971">
    <property type="entry name" value="PgpA"/>
    <property type="match status" value="1"/>
</dbReference>
<comment type="catalytic activity">
    <reaction evidence="1">
        <text>a 1,2-diacyl-sn-glycero-3-phospho-(1'-sn-glycero-3'-phosphate) + H2O = a 1,2-diacyl-sn-glycero-3-phospho-(1'-sn-glycerol) + phosphate</text>
        <dbReference type="Rhea" id="RHEA:33751"/>
        <dbReference type="ChEBI" id="CHEBI:15377"/>
        <dbReference type="ChEBI" id="CHEBI:43474"/>
        <dbReference type="ChEBI" id="CHEBI:60110"/>
        <dbReference type="ChEBI" id="CHEBI:64716"/>
        <dbReference type="EC" id="3.1.3.27"/>
    </reaction>
</comment>
<dbReference type="InterPro" id="IPR007686">
    <property type="entry name" value="YutG/PgpA"/>
</dbReference>
<evidence type="ECO:0000256" key="2">
    <source>
        <dbReference type="SAM" id="Phobius"/>
    </source>
</evidence>
<keyword evidence="1" id="KW-1208">Phospholipid metabolism</keyword>
<keyword evidence="1" id="KW-0442">Lipid degradation</keyword>
<comment type="pathway">
    <text evidence="1">Phospholipid metabolism; phosphatidylglycerol biosynthesis; phosphatidylglycerol from CDP-diacylglycerol: step 2/2.</text>
</comment>
<evidence type="ECO:0000256" key="1">
    <source>
        <dbReference type="PIRNR" id="PIRNR006162"/>
    </source>
</evidence>
<name>A0A9X2FU45_9GAMM</name>
<keyword evidence="1" id="KW-0443">Lipid metabolism</keyword>
<keyword evidence="1" id="KW-0595">Phospholipid degradation</keyword>
<dbReference type="GO" id="GO:0046872">
    <property type="term" value="F:metal ion binding"/>
    <property type="evidence" value="ECO:0007669"/>
    <property type="project" value="UniProtKB-KW"/>
</dbReference>
<sequence>MSHAKLSWFNPIHWLALGFGSGLAPKAPGTFGTLIGIPVVFLLAQLNWWEYLLALVVMTLAGIWICQYTAKAMGEHDHPSIVWDEIVGYAVAMFALPAEPFWLLAAFVLFRIFDIWKPGPIGWADKKLSGGNGIMMDDVLAGIFSAVLLHLGWWLSGLLG</sequence>
<keyword evidence="2" id="KW-1133">Transmembrane helix</keyword>
<keyword evidence="1" id="KW-1003">Cell membrane</keyword>
<accession>A0A9X2FU45</accession>
<feature type="transmembrane region" description="Helical" evidence="2">
    <location>
        <begin position="51"/>
        <end position="70"/>
    </location>
</feature>
<dbReference type="InterPro" id="IPR026037">
    <property type="entry name" value="PgpA"/>
</dbReference>
<dbReference type="SUPFAM" id="SSF101307">
    <property type="entry name" value="YutG-like"/>
    <property type="match status" value="1"/>
</dbReference>
<gene>
    <name evidence="4" type="ORF">NJR55_06910</name>
</gene>
<feature type="transmembrane region" description="Helical" evidence="2">
    <location>
        <begin position="90"/>
        <end position="113"/>
    </location>
</feature>
<dbReference type="PANTHER" id="PTHR36305:SF1">
    <property type="entry name" value="PHOSPHATIDYLGLYCEROPHOSPHATASE A"/>
    <property type="match status" value="1"/>
</dbReference>
<dbReference type="InterPro" id="IPR036681">
    <property type="entry name" value="PgpA-like_sf"/>
</dbReference>
<keyword evidence="1" id="KW-0378">Hydrolase</keyword>
<proteinExistence type="predicted"/>
<dbReference type="PANTHER" id="PTHR36305">
    <property type="entry name" value="PHOSPHATIDYLGLYCEROPHOSPHATASE A"/>
    <property type="match status" value="1"/>
</dbReference>
<dbReference type="EC" id="3.1.3.27" evidence="1"/>
<keyword evidence="1" id="KW-0460">Magnesium</keyword>
<comment type="function">
    <text evidence="1">Lipid phosphatase which dephosphorylates phosphatidylglycerophosphate (PGP) to phosphatidylglycerol (PG).</text>
</comment>
<feature type="domain" description="YutG/PgpA" evidence="3">
    <location>
        <begin position="14"/>
        <end position="151"/>
    </location>
</feature>
<comment type="caution">
    <text evidence="4">The sequence shown here is derived from an EMBL/GenBank/DDBJ whole genome shotgun (WGS) entry which is preliminary data.</text>
</comment>
<dbReference type="GO" id="GO:0009395">
    <property type="term" value="P:phospholipid catabolic process"/>
    <property type="evidence" value="ECO:0007669"/>
    <property type="project" value="UniProtKB-KW"/>
</dbReference>
<comment type="subcellular location">
    <subcellularLocation>
        <location evidence="1">Cell inner membrane</location>
        <topology evidence="1">Multi-pass membrane protein</topology>
    </subcellularLocation>
</comment>
<reference evidence="4" key="1">
    <citation type="submission" date="2022-06" db="EMBL/GenBank/DDBJ databases">
        <title>Idiomarina rhizosphaerae M1R2S28.</title>
        <authorList>
            <person name="Sun J.-Q."/>
            <person name="Li L.-F."/>
        </authorList>
    </citation>
    <scope>NUCLEOTIDE SEQUENCE</scope>
    <source>
        <strain evidence="4">M1R2S28</strain>
    </source>
</reference>
<evidence type="ECO:0000313" key="4">
    <source>
        <dbReference type="EMBL" id="MCP1339322.1"/>
    </source>
</evidence>
<feature type="transmembrane region" description="Helical" evidence="2">
    <location>
        <begin position="27"/>
        <end position="44"/>
    </location>
</feature>
<keyword evidence="1 2" id="KW-0812">Transmembrane</keyword>
<comment type="cofactor">
    <cofactor evidence="1">
        <name>Mg(2+)</name>
        <dbReference type="ChEBI" id="CHEBI:18420"/>
    </cofactor>
</comment>
<organism evidence="4 5">
    <name type="scientific">Idiomarina rhizosphaerae</name>
    <dbReference type="NCBI Taxonomy" id="2961572"/>
    <lineage>
        <taxon>Bacteria</taxon>
        <taxon>Pseudomonadati</taxon>
        <taxon>Pseudomonadota</taxon>
        <taxon>Gammaproteobacteria</taxon>
        <taxon>Alteromonadales</taxon>
        <taxon>Idiomarinaceae</taxon>
        <taxon>Idiomarina</taxon>
    </lineage>
</organism>
<dbReference type="PIRSF" id="PIRSF006162">
    <property type="entry name" value="PgpA"/>
    <property type="match status" value="1"/>
</dbReference>
<keyword evidence="1 2" id="KW-0472">Membrane</keyword>
<keyword evidence="5" id="KW-1185">Reference proteome</keyword>
<evidence type="ECO:0000259" key="3">
    <source>
        <dbReference type="Pfam" id="PF04608"/>
    </source>
</evidence>
<dbReference type="EMBL" id="JAMZDE010000006">
    <property type="protein sequence ID" value="MCP1339322.1"/>
    <property type="molecule type" value="Genomic_DNA"/>
</dbReference>